<reference evidence="5 6" key="1">
    <citation type="submission" date="2024-01" db="EMBL/GenBank/DDBJ databases">
        <title>The genomes of 5 underutilized Papilionoideae crops provide insights into root nodulation and disease resistance.</title>
        <authorList>
            <person name="Yuan L."/>
        </authorList>
    </citation>
    <scope>NUCLEOTIDE SEQUENCE [LARGE SCALE GENOMIC DNA]</scope>
    <source>
        <strain evidence="5">LY-2023</strain>
        <tissue evidence="5">Leaf</tissue>
    </source>
</reference>
<keyword evidence="6" id="KW-1185">Reference proteome</keyword>
<feature type="compositionally biased region" description="Polar residues" evidence="3">
    <location>
        <begin position="12"/>
        <end position="24"/>
    </location>
</feature>
<keyword evidence="2 4" id="KW-0472">Membrane</keyword>
<evidence type="ECO:0008006" key="7">
    <source>
        <dbReference type="Google" id="ProtNLM"/>
    </source>
</evidence>
<comment type="caution">
    <text evidence="5">The sequence shown here is derived from an EMBL/GenBank/DDBJ whole genome shotgun (WGS) entry which is preliminary data.</text>
</comment>
<proteinExistence type="predicted"/>
<dbReference type="PANTHER" id="PTHR31234:SF55">
    <property type="entry name" value="LATE EMBRYOGENESIS ABUNDANT (LEA) HYDROXYPROLINE-RICH GLYCOPROTEIN FAMILY"/>
    <property type="match status" value="1"/>
</dbReference>
<dbReference type="InterPro" id="IPR044839">
    <property type="entry name" value="NDR1-like"/>
</dbReference>
<keyword evidence="4" id="KW-1133">Transmembrane helix</keyword>
<dbReference type="PANTHER" id="PTHR31234">
    <property type="entry name" value="LATE EMBRYOGENESIS ABUNDANT (LEA) HYDROXYPROLINE-RICH GLYCOPROTEIN FAMILY"/>
    <property type="match status" value="1"/>
</dbReference>
<protein>
    <recommendedName>
        <fullName evidence="7">Late embryogenesis abundant protein LEA-2 subgroup domain-containing protein</fullName>
    </recommendedName>
</protein>
<comment type="subcellular location">
    <subcellularLocation>
        <location evidence="1">Membrane</location>
    </subcellularLocation>
</comment>
<organism evidence="5 6">
    <name type="scientific">Clitoria ternatea</name>
    <name type="common">Butterfly pea</name>
    <dbReference type="NCBI Taxonomy" id="43366"/>
    <lineage>
        <taxon>Eukaryota</taxon>
        <taxon>Viridiplantae</taxon>
        <taxon>Streptophyta</taxon>
        <taxon>Embryophyta</taxon>
        <taxon>Tracheophyta</taxon>
        <taxon>Spermatophyta</taxon>
        <taxon>Magnoliopsida</taxon>
        <taxon>eudicotyledons</taxon>
        <taxon>Gunneridae</taxon>
        <taxon>Pentapetalae</taxon>
        <taxon>rosids</taxon>
        <taxon>fabids</taxon>
        <taxon>Fabales</taxon>
        <taxon>Fabaceae</taxon>
        <taxon>Papilionoideae</taxon>
        <taxon>50 kb inversion clade</taxon>
        <taxon>NPAAA clade</taxon>
        <taxon>indigoferoid/millettioid clade</taxon>
        <taxon>Phaseoleae</taxon>
        <taxon>Clitoria</taxon>
    </lineage>
</organism>
<evidence type="ECO:0000256" key="3">
    <source>
        <dbReference type="SAM" id="MobiDB-lite"/>
    </source>
</evidence>
<dbReference type="AlphaFoldDB" id="A0AAN9FV86"/>
<evidence type="ECO:0000313" key="6">
    <source>
        <dbReference type="Proteomes" id="UP001359559"/>
    </source>
</evidence>
<dbReference type="EMBL" id="JAYKXN010000006">
    <property type="protein sequence ID" value="KAK7278733.1"/>
    <property type="molecule type" value="Genomic_DNA"/>
</dbReference>
<gene>
    <name evidence="5" type="ORF">RJT34_23769</name>
</gene>
<dbReference type="GO" id="GO:0098542">
    <property type="term" value="P:defense response to other organism"/>
    <property type="evidence" value="ECO:0007669"/>
    <property type="project" value="InterPro"/>
</dbReference>
<dbReference type="Proteomes" id="UP001359559">
    <property type="component" value="Unassembled WGS sequence"/>
</dbReference>
<sequence length="301" mass="33472">MTSSNQDKHNFQSEPSLLSSSPYFTTQTSNKHVDLSLPPPPLTTTVYPVHPPPYPLPPHPMCYAPPGYPTGPNAYPQGYAMYANGYPANHYAHKTPYYGPPPTYHSSDTSNHFYRRFLLWSCFLVTCLLFASLMLTLVLLPEIPKYKVASLSVTNFTTTPTLARQWDTKMIVENPNEKLVAYFSEFKVGFLYKDGLLAGNYVPSFVLKDKVDLDVKGSSRKFNGELIEKTTMDNLVKEQGTGSITFTLRVSSVNMFKSGSFSTRTAEIVAICEGLKVVFQNNNATGALDNGGKPIECETYV</sequence>
<evidence type="ECO:0000256" key="4">
    <source>
        <dbReference type="SAM" id="Phobius"/>
    </source>
</evidence>
<dbReference type="GO" id="GO:0005886">
    <property type="term" value="C:plasma membrane"/>
    <property type="evidence" value="ECO:0007669"/>
    <property type="project" value="TreeGrafter"/>
</dbReference>
<evidence type="ECO:0000256" key="1">
    <source>
        <dbReference type="ARBA" id="ARBA00004370"/>
    </source>
</evidence>
<evidence type="ECO:0000313" key="5">
    <source>
        <dbReference type="EMBL" id="KAK7278733.1"/>
    </source>
</evidence>
<name>A0AAN9FV86_CLITE</name>
<feature type="compositionally biased region" description="Basic and acidic residues" evidence="3">
    <location>
        <begin position="1"/>
        <end position="11"/>
    </location>
</feature>
<keyword evidence="4" id="KW-0812">Transmembrane</keyword>
<feature type="transmembrane region" description="Helical" evidence="4">
    <location>
        <begin position="117"/>
        <end position="140"/>
    </location>
</feature>
<feature type="region of interest" description="Disordered" evidence="3">
    <location>
        <begin position="1"/>
        <end position="24"/>
    </location>
</feature>
<evidence type="ECO:0000256" key="2">
    <source>
        <dbReference type="ARBA" id="ARBA00023136"/>
    </source>
</evidence>
<accession>A0AAN9FV86</accession>